<organism evidence="10 11">
    <name type="scientific">Devosia pacifica</name>
    <dbReference type="NCBI Taxonomy" id="1335967"/>
    <lineage>
        <taxon>Bacteria</taxon>
        <taxon>Pseudomonadati</taxon>
        <taxon>Pseudomonadota</taxon>
        <taxon>Alphaproteobacteria</taxon>
        <taxon>Hyphomicrobiales</taxon>
        <taxon>Devosiaceae</taxon>
        <taxon>Devosia</taxon>
    </lineage>
</organism>
<evidence type="ECO:0000313" key="10">
    <source>
        <dbReference type="EMBL" id="GHA14695.1"/>
    </source>
</evidence>
<sequence>MDVVPRILNVVCKTTGMGFAAVARVTAERWVACDVMDSIAFGLKAGDELPIETTICQTVRELRKEVVIDDVAGDDVYRSHPVPAMYNFKSYASFPILLEDGTFFGTLCAIDPEPAKISSPEVREMFRLFAELIAQHLDAGSQLSESEARLSDAEAFGDLREQFIAVLGHDLRSPLASISSGARLLSRSPLDERSQRIVMLIQSTVVRMTGLVDNLLDFARGRLGDGLSLNVNNSSDIERTLQQVIEELRSGHPEHEINTAFNISHTVSCDEQRVAQLVSNLISNALTHGASDEPIRISAETTEEDLQVRVTNGGRQIPTEVREHLFDPFSRGSASSSGKGLGLGLYIASEIAHAHGGSLDVASSEQETTFTLRLPLEAAQG</sequence>
<name>A0A918VN90_9HYPH</name>
<dbReference type="CDD" id="cd00082">
    <property type="entry name" value="HisKA"/>
    <property type="match status" value="1"/>
</dbReference>
<dbReference type="InterPro" id="IPR003018">
    <property type="entry name" value="GAF"/>
</dbReference>
<dbReference type="PANTHER" id="PTHR42878:SF7">
    <property type="entry name" value="SENSOR HISTIDINE KINASE GLRK"/>
    <property type="match status" value="1"/>
</dbReference>
<dbReference type="SMART" id="SM00065">
    <property type="entry name" value="GAF"/>
    <property type="match status" value="1"/>
</dbReference>
<evidence type="ECO:0000256" key="5">
    <source>
        <dbReference type="ARBA" id="ARBA00022741"/>
    </source>
</evidence>
<dbReference type="GO" id="GO:0030295">
    <property type="term" value="F:protein kinase activator activity"/>
    <property type="evidence" value="ECO:0007669"/>
    <property type="project" value="TreeGrafter"/>
</dbReference>
<protein>
    <recommendedName>
        <fullName evidence="2">histidine kinase</fullName>
        <ecNumber evidence="2">2.7.13.3</ecNumber>
    </recommendedName>
</protein>
<dbReference type="PROSITE" id="PS50109">
    <property type="entry name" value="HIS_KIN"/>
    <property type="match status" value="1"/>
</dbReference>
<evidence type="ECO:0000313" key="11">
    <source>
        <dbReference type="Proteomes" id="UP000646579"/>
    </source>
</evidence>
<dbReference type="InterPro" id="IPR005467">
    <property type="entry name" value="His_kinase_dom"/>
</dbReference>
<proteinExistence type="predicted"/>
<dbReference type="Gene3D" id="3.30.565.10">
    <property type="entry name" value="Histidine kinase-like ATPase, C-terminal domain"/>
    <property type="match status" value="1"/>
</dbReference>
<dbReference type="Pfam" id="PF02518">
    <property type="entry name" value="HATPase_c"/>
    <property type="match status" value="1"/>
</dbReference>
<dbReference type="AlphaFoldDB" id="A0A918VN90"/>
<dbReference type="InterPro" id="IPR050351">
    <property type="entry name" value="BphY/WalK/GraS-like"/>
</dbReference>
<evidence type="ECO:0000256" key="1">
    <source>
        <dbReference type="ARBA" id="ARBA00000085"/>
    </source>
</evidence>
<dbReference type="EMBL" id="BMZE01000001">
    <property type="protein sequence ID" value="GHA14695.1"/>
    <property type="molecule type" value="Genomic_DNA"/>
</dbReference>
<evidence type="ECO:0000256" key="8">
    <source>
        <dbReference type="ARBA" id="ARBA00023012"/>
    </source>
</evidence>
<accession>A0A918VN90</accession>
<dbReference type="InterPro" id="IPR004358">
    <property type="entry name" value="Sig_transdc_His_kin-like_C"/>
</dbReference>
<evidence type="ECO:0000256" key="7">
    <source>
        <dbReference type="ARBA" id="ARBA00022840"/>
    </source>
</evidence>
<reference evidence="10" key="1">
    <citation type="journal article" date="2014" name="Int. J. Syst. Evol. Microbiol.">
        <title>Complete genome sequence of Corynebacterium casei LMG S-19264T (=DSM 44701T), isolated from a smear-ripened cheese.</title>
        <authorList>
            <consortium name="US DOE Joint Genome Institute (JGI-PGF)"/>
            <person name="Walter F."/>
            <person name="Albersmeier A."/>
            <person name="Kalinowski J."/>
            <person name="Ruckert C."/>
        </authorList>
    </citation>
    <scope>NUCLEOTIDE SEQUENCE</scope>
    <source>
        <strain evidence="10">KCTC 32437</strain>
    </source>
</reference>
<dbReference type="CDD" id="cd00075">
    <property type="entry name" value="HATPase"/>
    <property type="match status" value="1"/>
</dbReference>
<dbReference type="InterPro" id="IPR003594">
    <property type="entry name" value="HATPase_dom"/>
</dbReference>
<evidence type="ECO:0000256" key="4">
    <source>
        <dbReference type="ARBA" id="ARBA00022679"/>
    </source>
</evidence>
<dbReference type="SUPFAM" id="SSF55781">
    <property type="entry name" value="GAF domain-like"/>
    <property type="match status" value="1"/>
</dbReference>
<evidence type="ECO:0000259" key="9">
    <source>
        <dbReference type="PROSITE" id="PS50109"/>
    </source>
</evidence>
<keyword evidence="6 10" id="KW-0418">Kinase</keyword>
<dbReference type="InterPro" id="IPR036097">
    <property type="entry name" value="HisK_dim/P_sf"/>
</dbReference>
<dbReference type="GO" id="GO:0005524">
    <property type="term" value="F:ATP binding"/>
    <property type="evidence" value="ECO:0007669"/>
    <property type="project" value="UniProtKB-KW"/>
</dbReference>
<feature type="domain" description="Histidine kinase" evidence="9">
    <location>
        <begin position="166"/>
        <end position="378"/>
    </location>
</feature>
<evidence type="ECO:0000256" key="3">
    <source>
        <dbReference type="ARBA" id="ARBA00022553"/>
    </source>
</evidence>
<dbReference type="Pfam" id="PF00512">
    <property type="entry name" value="HisKA"/>
    <property type="match status" value="1"/>
</dbReference>
<dbReference type="InterPro" id="IPR029016">
    <property type="entry name" value="GAF-like_dom_sf"/>
</dbReference>
<dbReference type="GO" id="GO:0000156">
    <property type="term" value="F:phosphorelay response regulator activity"/>
    <property type="evidence" value="ECO:0007669"/>
    <property type="project" value="TreeGrafter"/>
</dbReference>
<keyword evidence="4" id="KW-0808">Transferase</keyword>
<dbReference type="SUPFAM" id="SSF47384">
    <property type="entry name" value="Homodimeric domain of signal transducing histidine kinase"/>
    <property type="match status" value="1"/>
</dbReference>
<comment type="caution">
    <text evidence="10">The sequence shown here is derived from an EMBL/GenBank/DDBJ whole genome shotgun (WGS) entry which is preliminary data.</text>
</comment>
<reference evidence="10" key="2">
    <citation type="submission" date="2020-09" db="EMBL/GenBank/DDBJ databases">
        <authorList>
            <person name="Sun Q."/>
            <person name="Kim S."/>
        </authorList>
    </citation>
    <scope>NUCLEOTIDE SEQUENCE</scope>
    <source>
        <strain evidence="10">KCTC 32437</strain>
    </source>
</reference>
<dbReference type="SUPFAM" id="SSF55874">
    <property type="entry name" value="ATPase domain of HSP90 chaperone/DNA topoisomerase II/histidine kinase"/>
    <property type="match status" value="1"/>
</dbReference>
<dbReference type="Gene3D" id="3.30.450.40">
    <property type="match status" value="1"/>
</dbReference>
<dbReference type="Proteomes" id="UP000646579">
    <property type="component" value="Unassembled WGS sequence"/>
</dbReference>
<keyword evidence="5" id="KW-0547">Nucleotide-binding</keyword>
<keyword evidence="11" id="KW-1185">Reference proteome</keyword>
<dbReference type="Gene3D" id="1.10.287.130">
    <property type="match status" value="1"/>
</dbReference>
<dbReference type="InterPro" id="IPR036890">
    <property type="entry name" value="HATPase_C_sf"/>
</dbReference>
<dbReference type="SMART" id="SM00388">
    <property type="entry name" value="HisKA"/>
    <property type="match status" value="1"/>
</dbReference>
<dbReference type="EC" id="2.7.13.3" evidence="2"/>
<gene>
    <name evidence="10" type="ORF">GCM10007989_06740</name>
</gene>
<dbReference type="GO" id="GO:0000155">
    <property type="term" value="F:phosphorelay sensor kinase activity"/>
    <property type="evidence" value="ECO:0007669"/>
    <property type="project" value="InterPro"/>
</dbReference>
<dbReference type="GO" id="GO:0007234">
    <property type="term" value="P:osmosensory signaling via phosphorelay pathway"/>
    <property type="evidence" value="ECO:0007669"/>
    <property type="project" value="TreeGrafter"/>
</dbReference>
<keyword evidence="7" id="KW-0067">ATP-binding</keyword>
<dbReference type="Pfam" id="PF01590">
    <property type="entry name" value="GAF"/>
    <property type="match status" value="1"/>
</dbReference>
<dbReference type="SMART" id="SM00387">
    <property type="entry name" value="HATPase_c"/>
    <property type="match status" value="1"/>
</dbReference>
<keyword evidence="8" id="KW-0902">Two-component regulatory system</keyword>
<keyword evidence="3" id="KW-0597">Phosphoprotein</keyword>
<comment type="catalytic activity">
    <reaction evidence="1">
        <text>ATP + protein L-histidine = ADP + protein N-phospho-L-histidine.</text>
        <dbReference type="EC" id="2.7.13.3"/>
    </reaction>
</comment>
<dbReference type="InterPro" id="IPR003661">
    <property type="entry name" value="HisK_dim/P_dom"/>
</dbReference>
<dbReference type="PRINTS" id="PR00344">
    <property type="entry name" value="BCTRLSENSOR"/>
</dbReference>
<evidence type="ECO:0000256" key="2">
    <source>
        <dbReference type="ARBA" id="ARBA00012438"/>
    </source>
</evidence>
<evidence type="ECO:0000256" key="6">
    <source>
        <dbReference type="ARBA" id="ARBA00022777"/>
    </source>
</evidence>
<dbReference type="PANTHER" id="PTHR42878">
    <property type="entry name" value="TWO-COMPONENT HISTIDINE KINASE"/>
    <property type="match status" value="1"/>
</dbReference>